<keyword evidence="1" id="KW-0812">Transmembrane</keyword>
<gene>
    <name evidence="2" type="ORF">VO56_01270</name>
</gene>
<dbReference type="KEGG" id="mgb:VO56_01270"/>
<protein>
    <submittedName>
        <fullName evidence="2">Uncharacterized protein</fullName>
    </submittedName>
</protein>
<evidence type="ECO:0000313" key="3">
    <source>
        <dbReference type="Proteomes" id="UP000032722"/>
    </source>
</evidence>
<keyword evidence="1" id="KW-0472">Membrane</keyword>
<feature type="transmembrane region" description="Helical" evidence="1">
    <location>
        <begin position="330"/>
        <end position="354"/>
    </location>
</feature>
<accession>A0A0D5ZJB6</accession>
<dbReference type="HOGENOM" id="CLU_725262_0_0_14"/>
<dbReference type="EMBL" id="CP011021">
    <property type="protein sequence ID" value="AKA49891.1"/>
    <property type="molecule type" value="Genomic_DNA"/>
</dbReference>
<name>A0A0D5ZJB6_9BACT</name>
<sequence length="381" mass="46371">MEEKEKVKITFEDNKFEDNKISIEDLINEIEKIYWKLYNKKIAKTTKTFICKLILLYFYYPEYINKNELVNGKHLIEYSFENNENFKECFYILNDEYRKYYTKEISVFDDSKVPIKDNKSSDFRLNEEIIINLMLNNLSTNGFLKTSYDKTLLTNYLDSLNLLIVDEKFEENWYKNYKEKESKIDIFESLKECYRLDLFLRIEKVNIKKNEKEEIKKYFISLPDDKFCKIYNNIRENKIDIKEIKENARRKEIHLVTIRLYSSNFFNEIKEILKVENSNFQEKWKIARRITNWNNRFLLIFAICFVLSTLFFEVFQALAIWNETLSKEKLIYIGFCFLTVMIIIGFILLVSYIINRKYIRSYNFNSNVEYKSLAQKKFLLF</sequence>
<feature type="transmembrane region" description="Helical" evidence="1">
    <location>
        <begin position="297"/>
        <end position="318"/>
    </location>
</feature>
<reference evidence="2 3" key="1">
    <citation type="journal article" date="2015" name="Genome Announc.">
        <title>Complete Genome Sequence of Mycoplasma meleagridis, a Possible Emerging Pathogen in Chickens.</title>
        <authorList>
            <person name="Abolnik C."/>
        </authorList>
    </citation>
    <scope>NUCLEOTIDE SEQUENCE [LARGE SCALE GENOMIC DNA]</scope>
    <source>
        <strain evidence="2 3">B2096 8B</strain>
    </source>
</reference>
<keyword evidence="1" id="KW-1133">Transmembrane helix</keyword>
<dbReference type="Proteomes" id="UP000032722">
    <property type="component" value="Chromosome"/>
</dbReference>
<proteinExistence type="predicted"/>
<evidence type="ECO:0000256" key="1">
    <source>
        <dbReference type="SAM" id="Phobius"/>
    </source>
</evidence>
<dbReference type="PATRIC" id="fig|29556.3.peg.259"/>
<evidence type="ECO:0000313" key="2">
    <source>
        <dbReference type="EMBL" id="AKA49891.1"/>
    </source>
</evidence>
<organism evidence="3">
    <name type="scientific">Mycoplasmopsis gallinacea</name>
    <dbReference type="NCBI Taxonomy" id="29556"/>
    <lineage>
        <taxon>Bacteria</taxon>
        <taxon>Bacillati</taxon>
        <taxon>Mycoplasmatota</taxon>
        <taxon>Mycoplasmoidales</taxon>
        <taxon>Metamycoplasmataceae</taxon>
        <taxon>Mycoplasmopsis</taxon>
    </lineage>
</organism>
<dbReference type="AlphaFoldDB" id="A0A0D5ZJB6"/>